<protein>
    <submittedName>
        <fullName evidence="8">Efflux RND transporter periplasmic adaptor subunit</fullName>
    </submittedName>
</protein>
<accession>A0A5D0RHN4</accession>
<dbReference type="InterPro" id="IPR006143">
    <property type="entry name" value="RND_pump_MFP"/>
</dbReference>
<keyword evidence="5" id="KW-1133">Transmembrane helix</keyword>
<proteinExistence type="inferred from homology"/>
<reference evidence="8 9" key="1">
    <citation type="submission" date="2019-08" db="EMBL/GenBank/DDBJ databases">
        <title>Identification of a novel species of the genus Boseongicola.</title>
        <authorList>
            <person name="Zhang X.-Q."/>
        </authorList>
    </citation>
    <scope>NUCLEOTIDE SEQUENCE [LARGE SCALE GENOMIC DNA]</scope>
    <source>
        <strain evidence="8 9">HY14</strain>
    </source>
</reference>
<feature type="coiled-coil region" evidence="4">
    <location>
        <begin position="156"/>
        <end position="226"/>
    </location>
</feature>
<evidence type="ECO:0000313" key="9">
    <source>
        <dbReference type="Proteomes" id="UP000322080"/>
    </source>
</evidence>
<name>A0A5D0RHN4_9RHOB</name>
<keyword evidence="9" id="KW-1185">Reference proteome</keyword>
<feature type="domain" description="Multidrug resistance protein MdtA-like C-terminal permuted SH3" evidence="7">
    <location>
        <begin position="340"/>
        <end position="395"/>
    </location>
</feature>
<dbReference type="GO" id="GO:0015562">
    <property type="term" value="F:efflux transmembrane transporter activity"/>
    <property type="evidence" value="ECO:0007669"/>
    <property type="project" value="TreeGrafter"/>
</dbReference>
<evidence type="ECO:0000256" key="4">
    <source>
        <dbReference type="SAM" id="Coils"/>
    </source>
</evidence>
<organism evidence="8 9">
    <name type="scientific">Maritimibacter fusiformis</name>
    <dbReference type="NCBI Taxonomy" id="2603819"/>
    <lineage>
        <taxon>Bacteria</taxon>
        <taxon>Pseudomonadati</taxon>
        <taxon>Pseudomonadota</taxon>
        <taxon>Alphaproteobacteria</taxon>
        <taxon>Rhodobacterales</taxon>
        <taxon>Roseobacteraceae</taxon>
        <taxon>Maritimibacter</taxon>
    </lineage>
</organism>
<evidence type="ECO:0000256" key="2">
    <source>
        <dbReference type="ARBA" id="ARBA00009477"/>
    </source>
</evidence>
<dbReference type="Gene3D" id="2.40.420.20">
    <property type="match status" value="1"/>
</dbReference>
<sequence length="411" mass="43399">MVLAGDPIAKMPRRHSKKFGRHDLRTFCLTWQIDRRAGLRKCPTVLKVLVQMSSSRLYLRLRRLAVLVLLVAIAGGYAWWAKPWVTKPVQITVETVTPGPASQVLAVNGQIVPGNKVDLGAPVAGQVLEVLVKEGDAVTKGQALARLDDTSARAALDQAQASLESARIDAQAAKTSYERALALAATVSAQALDSARFSSEAAAARVRQLEAALAQTRQQLSLYQVKSPIAGTVLGVAAEMGQVVGTASALFTVGDLAAPLVETDVDEVYGALMKSGLEALVAPVGSQDEMAAMVSFVAPTVNPDTGGRTVRLSFDAPLQDVLPSGLTMSVNIVVDTYDEAIAVPRTAIRDLFGNPYVMLDDAGTSRRAPVQVRIWPSDRLIVTEGLAAGDRVITDPQDVGDGVAVATETGA</sequence>
<comment type="subcellular location">
    <subcellularLocation>
        <location evidence="1">Cell envelope</location>
    </subcellularLocation>
</comment>
<dbReference type="InterPro" id="IPR058625">
    <property type="entry name" value="MdtA-like_BSH"/>
</dbReference>
<dbReference type="Gene3D" id="2.40.50.100">
    <property type="match status" value="1"/>
</dbReference>
<keyword evidence="3" id="KW-0813">Transport</keyword>
<dbReference type="AlphaFoldDB" id="A0A5D0RHN4"/>
<keyword evidence="4" id="KW-0175">Coiled coil</keyword>
<dbReference type="Gene3D" id="2.40.30.170">
    <property type="match status" value="1"/>
</dbReference>
<evidence type="ECO:0000259" key="7">
    <source>
        <dbReference type="Pfam" id="PF25967"/>
    </source>
</evidence>
<comment type="similarity">
    <text evidence="2">Belongs to the membrane fusion protein (MFP) (TC 8.A.1) family.</text>
</comment>
<keyword evidence="5" id="KW-0472">Membrane</keyword>
<dbReference type="GO" id="GO:1990281">
    <property type="term" value="C:efflux pump complex"/>
    <property type="evidence" value="ECO:0007669"/>
    <property type="project" value="TreeGrafter"/>
</dbReference>
<gene>
    <name evidence="8" type="ORF">FVF75_11880</name>
</gene>
<feature type="transmembrane region" description="Helical" evidence="5">
    <location>
        <begin position="61"/>
        <end position="80"/>
    </location>
</feature>
<dbReference type="Proteomes" id="UP000322080">
    <property type="component" value="Unassembled WGS sequence"/>
</dbReference>
<dbReference type="PANTHER" id="PTHR30469">
    <property type="entry name" value="MULTIDRUG RESISTANCE PROTEIN MDTA"/>
    <property type="match status" value="1"/>
</dbReference>
<dbReference type="Gene3D" id="1.10.287.470">
    <property type="entry name" value="Helix hairpin bin"/>
    <property type="match status" value="1"/>
</dbReference>
<dbReference type="Pfam" id="PF25917">
    <property type="entry name" value="BSH_RND"/>
    <property type="match status" value="1"/>
</dbReference>
<comment type="caution">
    <text evidence="8">The sequence shown here is derived from an EMBL/GenBank/DDBJ whole genome shotgun (WGS) entry which is preliminary data.</text>
</comment>
<dbReference type="InterPro" id="IPR058627">
    <property type="entry name" value="MdtA-like_C"/>
</dbReference>
<feature type="domain" description="Multidrug resistance protein MdtA-like barrel-sandwich hybrid" evidence="6">
    <location>
        <begin position="115"/>
        <end position="252"/>
    </location>
</feature>
<keyword evidence="5" id="KW-0812">Transmembrane</keyword>
<evidence type="ECO:0000256" key="5">
    <source>
        <dbReference type="SAM" id="Phobius"/>
    </source>
</evidence>
<dbReference type="EMBL" id="VSIY01000009">
    <property type="protein sequence ID" value="TYB81130.1"/>
    <property type="molecule type" value="Genomic_DNA"/>
</dbReference>
<dbReference type="SUPFAM" id="SSF111369">
    <property type="entry name" value="HlyD-like secretion proteins"/>
    <property type="match status" value="1"/>
</dbReference>
<evidence type="ECO:0000259" key="6">
    <source>
        <dbReference type="Pfam" id="PF25917"/>
    </source>
</evidence>
<evidence type="ECO:0000256" key="1">
    <source>
        <dbReference type="ARBA" id="ARBA00004196"/>
    </source>
</evidence>
<dbReference type="NCBIfam" id="TIGR01730">
    <property type="entry name" value="RND_mfp"/>
    <property type="match status" value="1"/>
</dbReference>
<evidence type="ECO:0000313" key="8">
    <source>
        <dbReference type="EMBL" id="TYB81130.1"/>
    </source>
</evidence>
<dbReference type="Pfam" id="PF25967">
    <property type="entry name" value="RND-MFP_C"/>
    <property type="match status" value="1"/>
</dbReference>
<evidence type="ECO:0000256" key="3">
    <source>
        <dbReference type="ARBA" id="ARBA00022448"/>
    </source>
</evidence>
<dbReference type="PANTHER" id="PTHR30469:SF15">
    <property type="entry name" value="HLYD FAMILY OF SECRETION PROTEINS"/>
    <property type="match status" value="1"/>
</dbReference>